<dbReference type="InterPro" id="IPR050523">
    <property type="entry name" value="AKR_Detox_Biosynth"/>
</dbReference>
<evidence type="ECO:0000259" key="2">
    <source>
        <dbReference type="Pfam" id="PF00248"/>
    </source>
</evidence>
<organism evidence="3 4">
    <name type="scientific">Asterophora parasitica</name>
    <dbReference type="NCBI Taxonomy" id="117018"/>
    <lineage>
        <taxon>Eukaryota</taxon>
        <taxon>Fungi</taxon>
        <taxon>Dikarya</taxon>
        <taxon>Basidiomycota</taxon>
        <taxon>Agaricomycotina</taxon>
        <taxon>Agaricomycetes</taxon>
        <taxon>Agaricomycetidae</taxon>
        <taxon>Agaricales</taxon>
        <taxon>Tricholomatineae</taxon>
        <taxon>Lyophyllaceae</taxon>
        <taxon>Asterophora</taxon>
    </lineage>
</organism>
<keyword evidence="4" id="KW-1185">Reference proteome</keyword>
<protein>
    <recommendedName>
        <fullName evidence="2">NADP-dependent oxidoreductase domain-containing protein</fullName>
    </recommendedName>
</protein>
<dbReference type="PANTHER" id="PTHR43364:SF9">
    <property type="entry name" value="OXIDOREDUCTASE"/>
    <property type="match status" value="1"/>
</dbReference>
<name>A0A9P7G4R5_9AGAR</name>
<dbReference type="SUPFAM" id="SSF51430">
    <property type="entry name" value="NAD(P)-linked oxidoreductase"/>
    <property type="match status" value="1"/>
</dbReference>
<dbReference type="InterPro" id="IPR036812">
    <property type="entry name" value="NAD(P)_OxRdtase_dom_sf"/>
</dbReference>
<dbReference type="PANTHER" id="PTHR43364">
    <property type="entry name" value="NADH-SPECIFIC METHYLGLYOXAL REDUCTASE-RELATED"/>
    <property type="match status" value="1"/>
</dbReference>
<dbReference type="OrthoDB" id="1720422at2759"/>
<evidence type="ECO:0000313" key="3">
    <source>
        <dbReference type="EMBL" id="KAG5642844.1"/>
    </source>
</evidence>
<reference evidence="3" key="1">
    <citation type="submission" date="2020-07" db="EMBL/GenBank/DDBJ databases">
        <authorList>
            <person name="Nieuwenhuis M."/>
            <person name="Van De Peppel L.J.J."/>
        </authorList>
    </citation>
    <scope>NUCLEOTIDE SEQUENCE</scope>
    <source>
        <strain evidence="3">AP01</strain>
        <tissue evidence="3">Mycelium</tissue>
    </source>
</reference>
<proteinExistence type="predicted"/>
<keyword evidence="1" id="KW-0521">NADP</keyword>
<evidence type="ECO:0000256" key="1">
    <source>
        <dbReference type="ARBA" id="ARBA00022857"/>
    </source>
</evidence>
<reference evidence="3" key="2">
    <citation type="submission" date="2021-10" db="EMBL/GenBank/DDBJ databases">
        <title>Phylogenomics reveals ancestral predisposition of the termite-cultivated fungus Termitomyces towards a domesticated lifestyle.</title>
        <authorList>
            <person name="Auxier B."/>
            <person name="Grum-Grzhimaylo A."/>
            <person name="Cardenas M.E."/>
            <person name="Lodge J.D."/>
            <person name="Laessoe T."/>
            <person name="Pedersen O."/>
            <person name="Smith M.E."/>
            <person name="Kuyper T.W."/>
            <person name="Franco-Molano E.A."/>
            <person name="Baroni T.J."/>
            <person name="Aanen D.K."/>
        </authorList>
    </citation>
    <scope>NUCLEOTIDE SEQUENCE</scope>
    <source>
        <strain evidence="3">AP01</strain>
        <tissue evidence="3">Mycelium</tissue>
    </source>
</reference>
<sequence>MRTWQFAFKLNEVAEKNGWIKVVSIQNEYSLLYRQKIIPYAPLLARPANATRSSAEKSAHFEPTLSDADKTTISRVEELANERGVKMNQIALAWMQSKVVSPIVGISSVKPLEEAGTGFELSEEEKKYLEDAYIVPKLVHGHA</sequence>
<dbReference type="InterPro" id="IPR023210">
    <property type="entry name" value="NADP_OxRdtase_dom"/>
</dbReference>
<accession>A0A9P7G4R5</accession>
<gene>
    <name evidence="3" type="ORF">DXG03_002050</name>
</gene>
<dbReference type="Pfam" id="PF00248">
    <property type="entry name" value="Aldo_ket_red"/>
    <property type="match status" value="1"/>
</dbReference>
<feature type="domain" description="NADP-dependent oxidoreductase" evidence="2">
    <location>
        <begin position="13"/>
        <end position="132"/>
    </location>
</feature>
<comment type="caution">
    <text evidence="3">The sequence shown here is derived from an EMBL/GenBank/DDBJ whole genome shotgun (WGS) entry which is preliminary data.</text>
</comment>
<dbReference type="Gene3D" id="3.20.20.100">
    <property type="entry name" value="NADP-dependent oxidoreductase domain"/>
    <property type="match status" value="1"/>
</dbReference>
<dbReference type="Proteomes" id="UP000775547">
    <property type="component" value="Unassembled WGS sequence"/>
</dbReference>
<dbReference type="AlphaFoldDB" id="A0A9P7G4R5"/>
<dbReference type="EMBL" id="JABCKV010000152">
    <property type="protein sequence ID" value="KAG5642844.1"/>
    <property type="molecule type" value="Genomic_DNA"/>
</dbReference>
<evidence type="ECO:0000313" key="4">
    <source>
        <dbReference type="Proteomes" id="UP000775547"/>
    </source>
</evidence>